<dbReference type="EMBL" id="MFQE01000068">
    <property type="protein sequence ID" value="OGH69685.1"/>
    <property type="molecule type" value="Genomic_DNA"/>
</dbReference>
<keyword evidence="13 19" id="KW-0342">GTP-binding</keyword>
<feature type="binding site" evidence="19">
    <location>
        <begin position="28"/>
        <end position="29"/>
    </location>
    <ligand>
        <name>D-ribulose 5-phosphate</name>
        <dbReference type="ChEBI" id="CHEBI:58121"/>
    </ligand>
</feature>
<accession>A0A1F6MDJ1</accession>
<dbReference type="InterPro" id="IPR016299">
    <property type="entry name" value="Riboflavin_synth_RibBA"/>
</dbReference>
<dbReference type="CDD" id="cd00641">
    <property type="entry name" value="GTP_cyclohydro2"/>
    <property type="match status" value="1"/>
</dbReference>
<feature type="binding site" evidence="19">
    <location>
        <position position="274"/>
    </location>
    <ligand>
        <name>GTP</name>
        <dbReference type="ChEBI" id="CHEBI:37565"/>
    </ligand>
</feature>
<dbReference type="GO" id="GO:0005829">
    <property type="term" value="C:cytosol"/>
    <property type="evidence" value="ECO:0007669"/>
    <property type="project" value="TreeGrafter"/>
</dbReference>
<evidence type="ECO:0000256" key="18">
    <source>
        <dbReference type="ARBA" id="ARBA00049295"/>
    </source>
</evidence>
<feature type="active site" description="Nucleophile; for GTP cyclohydrolase activity" evidence="19">
    <location>
        <position position="333"/>
    </location>
</feature>
<evidence type="ECO:0000256" key="9">
    <source>
        <dbReference type="ARBA" id="ARBA00022741"/>
    </source>
</evidence>
<dbReference type="SUPFAM" id="SSF142695">
    <property type="entry name" value="RibA-like"/>
    <property type="match status" value="1"/>
</dbReference>
<evidence type="ECO:0000313" key="22">
    <source>
        <dbReference type="Proteomes" id="UP000177457"/>
    </source>
</evidence>
<comment type="similarity">
    <text evidence="6 19">In the N-terminal section; belongs to the DHBP synthase family.</text>
</comment>
<evidence type="ECO:0000256" key="2">
    <source>
        <dbReference type="ARBA" id="ARBA00001936"/>
    </source>
</evidence>
<feature type="binding site" evidence="19">
    <location>
        <position position="354"/>
    </location>
    <ligand>
        <name>GTP</name>
        <dbReference type="ChEBI" id="CHEBI:37565"/>
    </ligand>
</feature>
<name>A0A1F6MDJ1_9BACT</name>
<feature type="binding site" evidence="19">
    <location>
        <position position="319"/>
    </location>
    <ligand>
        <name>GTP</name>
        <dbReference type="ChEBI" id="CHEBI:37565"/>
    </ligand>
</feature>
<feature type="binding site" evidence="19">
    <location>
        <position position="144"/>
    </location>
    <ligand>
        <name>Mg(2+)</name>
        <dbReference type="ChEBI" id="CHEBI:18420"/>
        <label>2</label>
    </ligand>
</feature>
<comment type="pathway">
    <text evidence="4 19">Cofactor biosynthesis; riboflavin biosynthesis; 5-amino-6-(D-ribitylamino)uracil from GTP: step 1/4.</text>
</comment>
<dbReference type="Pfam" id="PF00926">
    <property type="entry name" value="DHBP_synthase"/>
    <property type="match status" value="1"/>
</dbReference>
<dbReference type="PANTHER" id="PTHR21327:SF18">
    <property type="entry name" value="3,4-DIHYDROXY-2-BUTANONE 4-PHOSPHATE SYNTHASE"/>
    <property type="match status" value="1"/>
</dbReference>
<comment type="cofactor">
    <cofactor evidence="19">
        <name>Zn(2+)</name>
        <dbReference type="ChEBI" id="CHEBI:29105"/>
    </cofactor>
    <text evidence="19">Binds 1 zinc ion per subunit.</text>
</comment>
<feature type="binding site" evidence="19">
    <location>
        <begin position="141"/>
        <end position="145"/>
    </location>
    <ligand>
        <name>D-ribulose 5-phosphate</name>
        <dbReference type="ChEBI" id="CHEBI:58121"/>
    </ligand>
</feature>
<dbReference type="GO" id="GO:0000287">
    <property type="term" value="F:magnesium ion binding"/>
    <property type="evidence" value="ECO:0007669"/>
    <property type="project" value="UniProtKB-UniRule"/>
</dbReference>
<feature type="region of interest" description="DHBP synthase" evidence="19">
    <location>
        <begin position="1"/>
        <end position="202"/>
    </location>
</feature>
<dbReference type="EC" id="3.5.4.25" evidence="19"/>
<dbReference type="UniPathway" id="UPA00275">
    <property type="reaction ID" value="UER00399"/>
</dbReference>
<feature type="binding site" evidence="19">
    <location>
        <position position="29"/>
    </location>
    <ligand>
        <name>Mg(2+)</name>
        <dbReference type="ChEBI" id="CHEBI:18420"/>
        <label>2</label>
    </ligand>
</feature>
<feature type="binding site" evidence="19">
    <location>
        <begin position="253"/>
        <end position="257"/>
    </location>
    <ligand>
        <name>GTP</name>
        <dbReference type="ChEBI" id="CHEBI:37565"/>
    </ligand>
</feature>
<evidence type="ECO:0000259" key="20">
    <source>
        <dbReference type="Pfam" id="PF00925"/>
    </source>
</evidence>
<comment type="catalytic activity">
    <reaction evidence="18 19">
        <text>GTP + 4 H2O = 2,5-diamino-6-hydroxy-4-(5-phosphoribosylamino)-pyrimidine + formate + 2 phosphate + 3 H(+)</text>
        <dbReference type="Rhea" id="RHEA:23704"/>
        <dbReference type="ChEBI" id="CHEBI:15377"/>
        <dbReference type="ChEBI" id="CHEBI:15378"/>
        <dbReference type="ChEBI" id="CHEBI:15740"/>
        <dbReference type="ChEBI" id="CHEBI:37565"/>
        <dbReference type="ChEBI" id="CHEBI:43474"/>
        <dbReference type="ChEBI" id="CHEBI:58614"/>
        <dbReference type="EC" id="3.5.4.25"/>
    </reaction>
</comment>
<dbReference type="Pfam" id="PF00925">
    <property type="entry name" value="GTP_cyclohydro2"/>
    <property type="match status" value="1"/>
</dbReference>
<evidence type="ECO:0000256" key="19">
    <source>
        <dbReference type="HAMAP-Rule" id="MF_01283"/>
    </source>
</evidence>
<dbReference type="Gene3D" id="3.40.50.10990">
    <property type="entry name" value="GTP cyclohydrolase II"/>
    <property type="match status" value="1"/>
</dbReference>
<feature type="binding site" evidence="19">
    <location>
        <position position="165"/>
    </location>
    <ligand>
        <name>D-ribulose 5-phosphate</name>
        <dbReference type="ChEBI" id="CHEBI:58121"/>
    </ligand>
</feature>
<dbReference type="PANTHER" id="PTHR21327">
    <property type="entry name" value="GTP CYCLOHYDROLASE II-RELATED"/>
    <property type="match status" value="1"/>
</dbReference>
<evidence type="ECO:0000256" key="8">
    <source>
        <dbReference type="ARBA" id="ARBA00022723"/>
    </source>
</evidence>
<keyword evidence="9 19" id="KW-0547">Nucleotide-binding</keyword>
<dbReference type="GO" id="GO:0009231">
    <property type="term" value="P:riboflavin biosynthetic process"/>
    <property type="evidence" value="ECO:0007669"/>
    <property type="project" value="UniProtKB-UniRule"/>
</dbReference>
<dbReference type="InterPro" id="IPR036144">
    <property type="entry name" value="RibA-like_sf"/>
</dbReference>
<evidence type="ECO:0000256" key="3">
    <source>
        <dbReference type="ARBA" id="ARBA00002284"/>
    </source>
</evidence>
<evidence type="ECO:0000256" key="13">
    <source>
        <dbReference type="ARBA" id="ARBA00023134"/>
    </source>
</evidence>
<dbReference type="NCBIfam" id="NF001591">
    <property type="entry name" value="PRK00393.1"/>
    <property type="match status" value="1"/>
</dbReference>
<evidence type="ECO:0000256" key="14">
    <source>
        <dbReference type="ARBA" id="ARBA00023211"/>
    </source>
</evidence>
<feature type="binding site" evidence="19">
    <location>
        <position position="271"/>
    </location>
    <ligand>
        <name>Zn(2+)</name>
        <dbReference type="ChEBI" id="CHEBI:29105"/>
        <note>catalytic</note>
    </ligand>
</feature>
<keyword evidence="16 19" id="KW-0511">Multifunctional enzyme</keyword>
<dbReference type="FunFam" id="3.90.870.10:FF:000001">
    <property type="entry name" value="Riboflavin biosynthesis protein RibBA"/>
    <property type="match status" value="1"/>
</dbReference>
<keyword evidence="12 19" id="KW-0460">Magnesium</keyword>
<protein>
    <recommendedName>
        <fullName evidence="19">Riboflavin biosynthesis protein RibBA</fullName>
    </recommendedName>
    <domain>
        <recommendedName>
            <fullName evidence="19">3,4-dihydroxy-2-butanone 4-phosphate synthase</fullName>
            <shortName evidence="19">DHBP synthase</shortName>
            <ecNumber evidence="19">4.1.99.12</ecNumber>
        </recommendedName>
    </domain>
    <domain>
        <recommendedName>
            <fullName evidence="19">GTP cyclohydrolase-2</fullName>
            <ecNumber evidence="19">3.5.4.25</ecNumber>
        </recommendedName>
        <alternativeName>
            <fullName evidence="19">GTP cyclohydrolase II</fullName>
        </alternativeName>
    </domain>
</protein>
<comment type="caution">
    <text evidence="21">The sequence shown here is derived from an EMBL/GenBank/DDBJ whole genome shotgun (WGS) entry which is preliminary data.</text>
</comment>
<dbReference type="STRING" id="1798683.A3C90_03535"/>
<dbReference type="Proteomes" id="UP000177457">
    <property type="component" value="Unassembled WGS sequence"/>
</dbReference>
<feature type="active site" description="Proton acceptor; for GTP cyclohydrolase activity" evidence="19">
    <location>
        <position position="331"/>
    </location>
</feature>
<evidence type="ECO:0000256" key="15">
    <source>
        <dbReference type="ARBA" id="ARBA00023239"/>
    </source>
</evidence>
<dbReference type="HAMAP" id="MF_00179">
    <property type="entry name" value="RibA"/>
    <property type="match status" value="1"/>
</dbReference>
<proteinExistence type="inferred from homology"/>
<evidence type="ECO:0000313" key="21">
    <source>
        <dbReference type="EMBL" id="OGH69685.1"/>
    </source>
</evidence>
<evidence type="ECO:0000256" key="10">
    <source>
        <dbReference type="ARBA" id="ARBA00022801"/>
    </source>
</evidence>
<feature type="binding site" evidence="19">
    <location>
        <position position="258"/>
    </location>
    <ligand>
        <name>Zn(2+)</name>
        <dbReference type="ChEBI" id="CHEBI:29105"/>
        <note>catalytic</note>
    </ligand>
</feature>
<dbReference type="GO" id="GO:0008270">
    <property type="term" value="F:zinc ion binding"/>
    <property type="evidence" value="ECO:0007669"/>
    <property type="project" value="UniProtKB-UniRule"/>
</dbReference>
<feature type="binding site" evidence="19">
    <location>
        <position position="29"/>
    </location>
    <ligand>
        <name>Mg(2+)</name>
        <dbReference type="ChEBI" id="CHEBI:18420"/>
        <label>1</label>
    </ligand>
</feature>
<organism evidence="21 22">
    <name type="scientific">Candidatus Magasanikbacteria bacterium RIFCSPHIGHO2_02_FULL_51_14</name>
    <dbReference type="NCBI Taxonomy" id="1798683"/>
    <lineage>
        <taxon>Bacteria</taxon>
        <taxon>Candidatus Magasanikiibacteriota</taxon>
    </lineage>
</organism>
<keyword evidence="7 19" id="KW-0686">Riboflavin biosynthesis</keyword>
<evidence type="ECO:0000256" key="1">
    <source>
        <dbReference type="ARBA" id="ARBA00000141"/>
    </source>
</evidence>
<feature type="binding site" evidence="19">
    <location>
        <position position="269"/>
    </location>
    <ligand>
        <name>Zn(2+)</name>
        <dbReference type="ChEBI" id="CHEBI:29105"/>
        <note>catalytic</note>
    </ligand>
</feature>
<feature type="binding site" evidence="19">
    <location>
        <position position="33"/>
    </location>
    <ligand>
        <name>D-ribulose 5-phosphate</name>
        <dbReference type="ChEBI" id="CHEBI:58121"/>
    </ligand>
</feature>
<comment type="pathway">
    <text evidence="5 19">Cofactor biosynthesis; riboflavin biosynthesis; 2-hydroxy-3-oxobutyl phosphate from D-ribulose 5-phosphate: step 1/1.</text>
</comment>
<dbReference type="InterPro" id="IPR017945">
    <property type="entry name" value="DHBP_synth_RibB-like_a/b_dom"/>
</dbReference>
<feature type="site" description="Essential for DHBP synthase activity" evidence="19">
    <location>
        <position position="127"/>
    </location>
</feature>
<sequence>MENLNIIEDAIEAIQRGGMVIVVDDENRENEGDLVIAAEHVTPEKMAFLIRHTGGVVCLSLENSIADRLDLPDMVARNTSARSTPFTVSIDAAHGIESGISADDRVKTILAAIRLDAKPSHLARPGHVFPLRAQNGGVLWRGGHTEASVDLCRIAGITPAAVISELMNDDGTMMRGQALSNFAALHHLIIVSVADVIAYRHRHEKFIELSAETDLQTSTGMWRMRVYKDLLHDVQHVALVRGSIDEEMPTLVRVHSECFTGDVLGSLHCDCGVQLEQAMERIALEGAGVFLYMEQEGRGIGLANKVKAYELQHKHGLDTVEANIALGFPEDLREYGIGAQILVDLGLKKIRLMTNNPKKMGGIEGYGLEIVEQVPIEVAPNHVNREYLRTKKEKMGHLLRNV</sequence>
<evidence type="ECO:0000256" key="11">
    <source>
        <dbReference type="ARBA" id="ARBA00022833"/>
    </source>
</evidence>
<dbReference type="NCBIfam" id="NF006803">
    <property type="entry name" value="PRK09311.1"/>
    <property type="match status" value="1"/>
</dbReference>
<dbReference type="AlphaFoldDB" id="A0A1F6MDJ1"/>
<keyword evidence="10 19" id="KW-0378">Hydrolase</keyword>
<comment type="function">
    <text evidence="17 19">Catalyzes the conversion of GTP to 2,5-diamino-6-ribosylamino-4(3H)-pyrimidinone 5'-phosphate (DARP), formate and pyrophosphate.</text>
</comment>
<dbReference type="HAMAP" id="MF_00180">
    <property type="entry name" value="RibB"/>
    <property type="match status" value="1"/>
</dbReference>
<evidence type="ECO:0000256" key="17">
    <source>
        <dbReference type="ARBA" id="ARBA00043932"/>
    </source>
</evidence>
<dbReference type="Gene3D" id="3.90.870.10">
    <property type="entry name" value="DHBP synthase"/>
    <property type="match status" value="1"/>
</dbReference>
<dbReference type="InterPro" id="IPR000926">
    <property type="entry name" value="RibA"/>
</dbReference>
<feature type="binding site" evidence="19">
    <location>
        <begin position="296"/>
        <end position="298"/>
    </location>
    <ligand>
        <name>GTP</name>
        <dbReference type="ChEBI" id="CHEBI:37565"/>
    </ligand>
</feature>
<feature type="domain" description="GTP cyclohydrolase II" evidence="20">
    <location>
        <begin position="211"/>
        <end position="375"/>
    </location>
</feature>
<evidence type="ECO:0000256" key="4">
    <source>
        <dbReference type="ARBA" id="ARBA00004853"/>
    </source>
</evidence>
<dbReference type="GO" id="GO:0008686">
    <property type="term" value="F:3,4-dihydroxy-2-butanone-4-phosphate synthase activity"/>
    <property type="evidence" value="ECO:0007669"/>
    <property type="project" value="UniProtKB-UniRule"/>
</dbReference>
<dbReference type="FunFam" id="3.40.50.10990:FF:000001">
    <property type="entry name" value="Riboflavin biosynthesis protein RibBA"/>
    <property type="match status" value="1"/>
</dbReference>
<keyword evidence="11 19" id="KW-0862">Zinc</keyword>
<evidence type="ECO:0000256" key="16">
    <source>
        <dbReference type="ARBA" id="ARBA00023268"/>
    </source>
</evidence>
<gene>
    <name evidence="19" type="primary">ribBA</name>
    <name evidence="21" type="ORF">A3C90_03535</name>
</gene>
<comment type="cofactor">
    <cofactor evidence="19">
        <name>Mg(2+)</name>
        <dbReference type="ChEBI" id="CHEBI:18420"/>
    </cofactor>
    <cofactor evidence="19">
        <name>Mn(2+)</name>
        <dbReference type="ChEBI" id="CHEBI:29035"/>
    </cofactor>
    <text evidence="19">Binds 2 divalent metal cations per subunit. Magnesium or manganese.</text>
</comment>
<evidence type="ECO:0000256" key="6">
    <source>
        <dbReference type="ARBA" id="ARBA00005520"/>
    </source>
</evidence>
<dbReference type="InterPro" id="IPR032677">
    <property type="entry name" value="GTP_cyclohydro_II"/>
</dbReference>
<dbReference type="GO" id="GO:0030145">
    <property type="term" value="F:manganese ion binding"/>
    <property type="evidence" value="ECO:0007669"/>
    <property type="project" value="UniProtKB-UniRule"/>
</dbReference>
<feature type="site" description="Essential for DHBP synthase activity" evidence="19">
    <location>
        <position position="165"/>
    </location>
</feature>
<keyword evidence="15 19" id="KW-0456">Lyase</keyword>
<dbReference type="InterPro" id="IPR000422">
    <property type="entry name" value="DHBP_synthase_RibB"/>
</dbReference>
<keyword evidence="8 19" id="KW-0479">Metal-binding</keyword>
<comment type="function">
    <text evidence="3 19">Catalyzes the conversion of D-ribulose 5-phosphate to formate and 3,4-dihydroxy-2-butanone 4-phosphate.</text>
</comment>
<keyword evidence="14 19" id="KW-0464">Manganese</keyword>
<feature type="region of interest" description="GTP cyclohydrolase II" evidence="19">
    <location>
        <begin position="203"/>
        <end position="402"/>
    </location>
</feature>
<dbReference type="NCBIfam" id="TIGR00505">
    <property type="entry name" value="ribA"/>
    <property type="match status" value="1"/>
</dbReference>
<reference evidence="21 22" key="1">
    <citation type="journal article" date="2016" name="Nat. Commun.">
        <title>Thousands of microbial genomes shed light on interconnected biogeochemical processes in an aquifer system.</title>
        <authorList>
            <person name="Anantharaman K."/>
            <person name="Brown C.T."/>
            <person name="Hug L.A."/>
            <person name="Sharon I."/>
            <person name="Castelle C.J."/>
            <person name="Probst A.J."/>
            <person name="Thomas B.C."/>
            <person name="Singh A."/>
            <person name="Wilkins M.J."/>
            <person name="Karaoz U."/>
            <person name="Brodie E.L."/>
            <person name="Williams K.H."/>
            <person name="Hubbard S.S."/>
            <person name="Banfield J.F."/>
        </authorList>
    </citation>
    <scope>NUCLEOTIDE SEQUENCE [LARGE SCALE GENOMIC DNA]</scope>
</reference>
<feature type="binding site" evidence="19">
    <location>
        <position position="359"/>
    </location>
    <ligand>
        <name>GTP</name>
        <dbReference type="ChEBI" id="CHEBI:37565"/>
    </ligand>
</feature>
<dbReference type="SUPFAM" id="SSF55821">
    <property type="entry name" value="YrdC/RibB"/>
    <property type="match status" value="1"/>
</dbReference>
<dbReference type="HAMAP" id="MF_01283">
    <property type="entry name" value="RibBA"/>
    <property type="match status" value="1"/>
</dbReference>
<comment type="catalytic activity">
    <reaction evidence="1 19">
        <text>D-ribulose 5-phosphate = (2S)-2-hydroxy-3-oxobutyl phosphate + formate + H(+)</text>
        <dbReference type="Rhea" id="RHEA:18457"/>
        <dbReference type="ChEBI" id="CHEBI:15378"/>
        <dbReference type="ChEBI" id="CHEBI:15740"/>
        <dbReference type="ChEBI" id="CHEBI:58121"/>
        <dbReference type="ChEBI" id="CHEBI:58830"/>
        <dbReference type="EC" id="4.1.99.12"/>
    </reaction>
</comment>
<comment type="similarity">
    <text evidence="19">In the C-terminal section; belongs to the GTP cyclohydrolase II family.</text>
</comment>
<dbReference type="NCBIfam" id="TIGR00506">
    <property type="entry name" value="ribB"/>
    <property type="match status" value="1"/>
</dbReference>
<dbReference type="EC" id="4.1.99.12" evidence="19"/>
<dbReference type="GO" id="GO:0005525">
    <property type="term" value="F:GTP binding"/>
    <property type="evidence" value="ECO:0007669"/>
    <property type="project" value="UniProtKB-KW"/>
</dbReference>
<dbReference type="PIRSF" id="PIRSF001259">
    <property type="entry name" value="RibA"/>
    <property type="match status" value="1"/>
</dbReference>
<evidence type="ECO:0000256" key="7">
    <source>
        <dbReference type="ARBA" id="ARBA00022619"/>
    </source>
</evidence>
<evidence type="ECO:0000256" key="5">
    <source>
        <dbReference type="ARBA" id="ARBA00004904"/>
    </source>
</evidence>
<comment type="cofactor">
    <cofactor evidence="2">
        <name>Mn(2+)</name>
        <dbReference type="ChEBI" id="CHEBI:29035"/>
    </cofactor>
</comment>
<evidence type="ECO:0000256" key="12">
    <source>
        <dbReference type="ARBA" id="ARBA00022842"/>
    </source>
</evidence>
<dbReference type="GO" id="GO:0003935">
    <property type="term" value="F:GTP cyclohydrolase II activity"/>
    <property type="evidence" value="ECO:0007669"/>
    <property type="project" value="UniProtKB-UniRule"/>
</dbReference>